<name>A0A423VT59_CYTCH</name>
<comment type="caution">
    <text evidence="2">The sequence shown here is derived from an EMBL/GenBank/DDBJ whole genome shotgun (WGS) entry which is preliminary data.</text>
</comment>
<dbReference type="OrthoDB" id="4588713at2759"/>
<feature type="compositionally biased region" description="Polar residues" evidence="1">
    <location>
        <begin position="194"/>
        <end position="224"/>
    </location>
</feature>
<proteinExistence type="predicted"/>
<evidence type="ECO:0000313" key="3">
    <source>
        <dbReference type="Proteomes" id="UP000284375"/>
    </source>
</evidence>
<sequence length="545" mass="59435">MTPSTSSSSTGPSQGQPTQLYTTAGTVYNPSAAVPLQPPTRKGRISRWLPPSQGELNLFNKSVPPGYPYRRSPPTTASSLKHYTPLQQNSDRAVEPPTTINHLNRSTSDSSSSLSFAASHPLGIMTGLDENNGQHGSLSLQYEEKEDEELGRISTFGVKALTSLASYPNLHQHMAQRALDKARETVKAAETSRPMPSTSSQQVFQRQQEGTGVLQPTTNLSQDYGDTYGRHPKTGHGVGSARSNVLSSGPGAPRPLTAGPPGQRQYRAATLEGAFRALQSNIQRPSSTIDEAHFDINPSTLVNLGRPATTRMPSRTQTQSSSGYGKPALHNAFVSIHPQDPGRRPSRTRDTLPVDPLRPYFPRGFPSDYHYDPKTVAPFPPNGADLELQEGRYLPTPKELRLRDARSKAAFYSSSGELLKTLDDRIIDARNKLQEIGLGVNGQHDRASARQASIDNASNSSKLGKPNDEFTTEFVKELPTHEAATPLVNMAFSTLLSYWDNGRLSSIPTGFVKMEDYELWLRSQGNDGGAGRVKASHMVPQKLSR</sequence>
<dbReference type="EMBL" id="LJZO01000029">
    <property type="protein sequence ID" value="ROV94266.1"/>
    <property type="molecule type" value="Genomic_DNA"/>
</dbReference>
<feature type="compositionally biased region" description="Low complexity" evidence="1">
    <location>
        <begin position="1"/>
        <end position="19"/>
    </location>
</feature>
<feature type="compositionally biased region" description="Polar residues" evidence="1">
    <location>
        <begin position="450"/>
        <end position="462"/>
    </location>
</feature>
<protein>
    <submittedName>
        <fullName evidence="2">Uncharacterized protein</fullName>
    </submittedName>
</protein>
<accession>A0A423VT59</accession>
<organism evidence="2 3">
    <name type="scientific">Cytospora chrysosperma</name>
    <name type="common">Cytospora canker fungus</name>
    <name type="synonym">Sphaeria chrysosperma</name>
    <dbReference type="NCBI Taxonomy" id="252740"/>
    <lineage>
        <taxon>Eukaryota</taxon>
        <taxon>Fungi</taxon>
        <taxon>Dikarya</taxon>
        <taxon>Ascomycota</taxon>
        <taxon>Pezizomycotina</taxon>
        <taxon>Sordariomycetes</taxon>
        <taxon>Sordariomycetidae</taxon>
        <taxon>Diaporthales</taxon>
        <taxon>Cytosporaceae</taxon>
        <taxon>Cytospora</taxon>
    </lineage>
</organism>
<evidence type="ECO:0000313" key="2">
    <source>
        <dbReference type="EMBL" id="ROV94266.1"/>
    </source>
</evidence>
<evidence type="ECO:0000256" key="1">
    <source>
        <dbReference type="SAM" id="MobiDB-lite"/>
    </source>
</evidence>
<feature type="compositionally biased region" description="Polar residues" evidence="1">
    <location>
        <begin position="73"/>
        <end position="91"/>
    </location>
</feature>
<keyword evidence="3" id="KW-1185">Reference proteome</keyword>
<feature type="compositionally biased region" description="Polar residues" evidence="1">
    <location>
        <begin position="20"/>
        <end position="29"/>
    </location>
</feature>
<feature type="region of interest" description="Disordered" evidence="1">
    <location>
        <begin position="1"/>
        <end position="115"/>
    </location>
</feature>
<reference evidence="2 3" key="1">
    <citation type="submission" date="2015-09" db="EMBL/GenBank/DDBJ databases">
        <title>Host preference determinants of Valsa canker pathogens revealed by comparative genomics.</title>
        <authorList>
            <person name="Yin Z."/>
            <person name="Huang L."/>
        </authorList>
    </citation>
    <scope>NUCLEOTIDE SEQUENCE [LARGE SCALE GENOMIC DNA]</scope>
    <source>
        <strain evidence="2 3">YSFL</strain>
    </source>
</reference>
<feature type="region of interest" description="Disordered" evidence="1">
    <location>
        <begin position="441"/>
        <end position="467"/>
    </location>
</feature>
<feature type="region of interest" description="Disordered" evidence="1">
    <location>
        <begin position="300"/>
        <end position="359"/>
    </location>
</feature>
<feature type="region of interest" description="Disordered" evidence="1">
    <location>
        <begin position="185"/>
        <end position="263"/>
    </location>
</feature>
<gene>
    <name evidence="2" type="ORF">VSDG_05758</name>
</gene>
<dbReference type="AlphaFoldDB" id="A0A423VT59"/>
<feature type="compositionally biased region" description="Basic and acidic residues" evidence="1">
    <location>
        <begin position="340"/>
        <end position="352"/>
    </location>
</feature>
<feature type="compositionally biased region" description="Polar residues" evidence="1">
    <location>
        <begin position="311"/>
        <end position="323"/>
    </location>
</feature>
<dbReference type="Proteomes" id="UP000284375">
    <property type="component" value="Unassembled WGS sequence"/>
</dbReference>
<feature type="compositionally biased region" description="Low complexity" evidence="1">
    <location>
        <begin position="106"/>
        <end position="115"/>
    </location>
</feature>